<comment type="caution">
    <text evidence="2">The sequence shown here is derived from an EMBL/GenBank/DDBJ whole genome shotgun (WGS) entry which is preliminary data.</text>
</comment>
<keyword evidence="1" id="KW-0732">Signal</keyword>
<reference evidence="3 5" key="2">
    <citation type="submission" date="2016-11" db="EMBL/GenBank/DDBJ databases">
        <title>Whole genomes of Flavobacteriaceae.</title>
        <authorList>
            <person name="Stine C."/>
            <person name="Li C."/>
            <person name="Tadesse D."/>
        </authorList>
    </citation>
    <scope>NUCLEOTIDE SEQUENCE [LARGE SCALE GENOMIC DNA]</scope>
    <source>
        <strain evidence="3 5">ATCC 29551</strain>
    </source>
</reference>
<dbReference type="Proteomes" id="UP000028712">
    <property type="component" value="Unassembled WGS sequence"/>
</dbReference>
<evidence type="ECO:0000313" key="3">
    <source>
        <dbReference type="EMBL" id="OXA91501.1"/>
    </source>
</evidence>
<protein>
    <submittedName>
        <fullName evidence="2">Uncharacterized protein</fullName>
    </submittedName>
</protein>
<evidence type="ECO:0000313" key="4">
    <source>
        <dbReference type="Proteomes" id="UP000028712"/>
    </source>
</evidence>
<reference evidence="2 4" key="1">
    <citation type="submission" date="2014-07" db="EMBL/GenBank/DDBJ databases">
        <title>Genome of Flavobacterium hydatis DSM 2063.</title>
        <authorList>
            <person name="Pipes S.E."/>
            <person name="Stropko S.J."/>
            <person name="Newman J.D."/>
        </authorList>
    </citation>
    <scope>NUCLEOTIDE SEQUENCE [LARGE SCALE GENOMIC DNA]</scope>
    <source>
        <strain evidence="2 4">DSM 2063</strain>
    </source>
</reference>
<evidence type="ECO:0000313" key="2">
    <source>
        <dbReference type="EMBL" id="KFF19934.1"/>
    </source>
</evidence>
<dbReference type="InterPro" id="IPR008969">
    <property type="entry name" value="CarboxyPept-like_regulatory"/>
</dbReference>
<feature type="chain" id="PRO_5001803334" evidence="1">
    <location>
        <begin position="19"/>
        <end position="250"/>
    </location>
</feature>
<evidence type="ECO:0000313" key="5">
    <source>
        <dbReference type="Proteomes" id="UP000198424"/>
    </source>
</evidence>
<dbReference type="SUPFAM" id="SSF49464">
    <property type="entry name" value="Carboxypeptidase regulatory domain-like"/>
    <property type="match status" value="1"/>
</dbReference>
<name>A0A086ATC0_FLAHY</name>
<proteinExistence type="predicted"/>
<feature type="signal peptide" evidence="1">
    <location>
        <begin position="1"/>
        <end position="18"/>
    </location>
</feature>
<gene>
    <name evidence="3" type="ORF">B0A62_17645</name>
    <name evidence="2" type="ORF">IW20_02060</name>
</gene>
<dbReference type="eggNOG" id="ENOG5032W78">
    <property type="taxonomic scope" value="Bacteria"/>
</dbReference>
<evidence type="ECO:0000256" key="1">
    <source>
        <dbReference type="SAM" id="SignalP"/>
    </source>
</evidence>
<organism evidence="2 4">
    <name type="scientific">Flavobacterium hydatis</name>
    <name type="common">Cytophaga aquatilis</name>
    <dbReference type="NCBI Taxonomy" id="991"/>
    <lineage>
        <taxon>Bacteria</taxon>
        <taxon>Pseudomonadati</taxon>
        <taxon>Bacteroidota</taxon>
        <taxon>Flavobacteriia</taxon>
        <taxon>Flavobacteriales</taxon>
        <taxon>Flavobacteriaceae</taxon>
        <taxon>Flavobacterium</taxon>
    </lineage>
</organism>
<dbReference type="STRING" id="991.IW20_02060"/>
<dbReference type="EMBL" id="JPRM01000002">
    <property type="protein sequence ID" value="KFF19934.1"/>
    <property type="molecule type" value="Genomic_DNA"/>
</dbReference>
<dbReference type="EMBL" id="MUGY01000025">
    <property type="protein sequence ID" value="OXA91501.1"/>
    <property type="molecule type" value="Genomic_DNA"/>
</dbReference>
<keyword evidence="5" id="KW-1185">Reference proteome</keyword>
<dbReference type="Proteomes" id="UP000198424">
    <property type="component" value="Unassembled WGS sequence"/>
</dbReference>
<accession>A0A086ATC0</accession>
<sequence length="250" mass="28007">MNKVVCVFFVFLANNLMAQVAVSPILKGKIDANTMDLEGIYVVNLRTEASVVTNTEGSFSIPAQIGDTLIFSSVQLKERRIVLTDEDLASERFVVKMETLMNQLREVIIKRYDNINAVALGIIPAGQRSYTAAERKLKGATDLDASVGLGGSVALDPLLNMFSGRSKMLKKELAVEKKEIFMQLLEKMFDTDHFVRKLSIPLDYVKGFEYFAVENESFTKILSSKNKTTTEFLLGELAEKYKEIIARENN</sequence>
<dbReference type="AlphaFoldDB" id="A0A086ATC0"/>
<dbReference type="RefSeq" id="WP_035618044.1">
    <property type="nucleotide sequence ID" value="NZ_JBEWQG010000009.1"/>
</dbReference>